<proteinExistence type="predicted"/>
<reference evidence="3 4" key="1">
    <citation type="submission" date="2018-11" db="EMBL/GenBank/DDBJ databases">
        <authorList>
            <consortium name="Pathogen Informatics"/>
        </authorList>
    </citation>
    <scope>NUCLEOTIDE SEQUENCE [LARGE SCALE GENOMIC DNA]</scope>
</reference>
<keyword evidence="4" id="KW-1185">Reference proteome</keyword>
<dbReference type="GO" id="GO:0009100">
    <property type="term" value="P:glycoprotein metabolic process"/>
    <property type="evidence" value="ECO:0007669"/>
    <property type="project" value="UniProtKB-ARBA"/>
</dbReference>
<feature type="domain" description="LicD/FKTN/FKRP nucleotidyltransferase" evidence="2">
    <location>
        <begin position="128"/>
        <end position="160"/>
    </location>
</feature>
<gene>
    <name evidence="3" type="ORF">DILT_LOCUS2368</name>
</gene>
<evidence type="ECO:0000256" key="1">
    <source>
        <dbReference type="SAM" id="Phobius"/>
    </source>
</evidence>
<keyword evidence="1" id="KW-0472">Membrane</keyword>
<keyword evidence="1" id="KW-1133">Transmembrane helix</keyword>
<evidence type="ECO:0000313" key="3">
    <source>
        <dbReference type="EMBL" id="VDK71906.1"/>
    </source>
</evidence>
<dbReference type="EMBL" id="UYRU01042002">
    <property type="protein sequence ID" value="VDK71906.1"/>
    <property type="molecule type" value="Genomic_DNA"/>
</dbReference>
<keyword evidence="1" id="KW-0812">Transmembrane</keyword>
<dbReference type="Proteomes" id="UP000281553">
    <property type="component" value="Unassembled WGS sequence"/>
</dbReference>
<dbReference type="AlphaFoldDB" id="A0A3P6SBM7"/>
<name>A0A3P6SBM7_DIBLA</name>
<accession>A0A3P6SBM7</accession>
<feature type="transmembrane region" description="Helical" evidence="1">
    <location>
        <begin position="6"/>
        <end position="26"/>
    </location>
</feature>
<dbReference type="OrthoDB" id="419198at2759"/>
<protein>
    <recommendedName>
        <fullName evidence="2">LicD/FKTN/FKRP nucleotidyltransferase domain-containing protein</fullName>
    </recommendedName>
</protein>
<organism evidence="3 4">
    <name type="scientific">Dibothriocephalus latus</name>
    <name type="common">Fish tapeworm</name>
    <name type="synonym">Diphyllobothrium latum</name>
    <dbReference type="NCBI Taxonomy" id="60516"/>
    <lineage>
        <taxon>Eukaryota</taxon>
        <taxon>Metazoa</taxon>
        <taxon>Spiralia</taxon>
        <taxon>Lophotrochozoa</taxon>
        <taxon>Platyhelminthes</taxon>
        <taxon>Cestoda</taxon>
        <taxon>Eucestoda</taxon>
        <taxon>Diphyllobothriidea</taxon>
        <taxon>Diphyllobothriidae</taxon>
        <taxon>Dibothriocephalus</taxon>
    </lineage>
</organism>
<evidence type="ECO:0000259" key="2">
    <source>
        <dbReference type="Pfam" id="PF04991"/>
    </source>
</evidence>
<sequence>MDRRRFLQFCTIFISVTFLILSYRLLETSLWPLNLRRNVNCFHKTESAVEFQNYIVDSGHIAVKRRKLPNLENINWPEREFLSIPMGAKGSSQLPLQATFSRGQLRTLWKLFSAFITAMEELSFSDRWMLYGGTLLGSFRYHDIIPWDDDIDVLVDLEDADGCHKISGNSWGWPFLDVSYYSSNQTHIKELAWSFGRFYRYARSDVFPLLLRPFNKYWVPTPRNTLSVLLQTYGPYYLCSG</sequence>
<dbReference type="InterPro" id="IPR007074">
    <property type="entry name" value="LicD/FKTN/FKRP_NTP_transf"/>
</dbReference>
<dbReference type="Pfam" id="PF04991">
    <property type="entry name" value="LicD"/>
    <property type="match status" value="1"/>
</dbReference>
<evidence type="ECO:0000313" key="4">
    <source>
        <dbReference type="Proteomes" id="UP000281553"/>
    </source>
</evidence>